<evidence type="ECO:0000256" key="1">
    <source>
        <dbReference type="SAM" id="Phobius"/>
    </source>
</evidence>
<feature type="transmembrane region" description="Helical" evidence="1">
    <location>
        <begin position="191"/>
        <end position="211"/>
    </location>
</feature>
<feature type="transmembrane region" description="Helical" evidence="1">
    <location>
        <begin position="12"/>
        <end position="30"/>
    </location>
</feature>
<proteinExistence type="predicted"/>
<dbReference type="EMBL" id="JBIHMM010000003">
    <property type="protein sequence ID" value="MFH0254732.1"/>
    <property type="molecule type" value="Genomic_DNA"/>
</dbReference>
<name>A0ABW7I983_9RHOB</name>
<keyword evidence="1" id="KW-0812">Transmembrane</keyword>
<comment type="caution">
    <text evidence="2">The sequence shown here is derived from an EMBL/GenBank/DDBJ whole genome shotgun (WGS) entry which is preliminary data.</text>
</comment>
<reference evidence="2 3" key="1">
    <citation type="submission" date="2024-10" db="EMBL/GenBank/DDBJ databases">
        <authorList>
            <person name="Yang X.-N."/>
        </authorList>
    </citation>
    <scope>NUCLEOTIDE SEQUENCE [LARGE SCALE GENOMIC DNA]</scope>
    <source>
        <strain evidence="2 3">CAU 1059</strain>
    </source>
</reference>
<keyword evidence="1" id="KW-0472">Membrane</keyword>
<organism evidence="2 3">
    <name type="scientific">Roseovarius aquimarinus</name>
    <dbReference type="NCBI Taxonomy" id="1229156"/>
    <lineage>
        <taxon>Bacteria</taxon>
        <taxon>Pseudomonadati</taxon>
        <taxon>Pseudomonadota</taxon>
        <taxon>Alphaproteobacteria</taxon>
        <taxon>Rhodobacterales</taxon>
        <taxon>Roseobacteraceae</taxon>
        <taxon>Roseovarius</taxon>
    </lineage>
</organism>
<feature type="transmembrane region" description="Helical" evidence="1">
    <location>
        <begin position="50"/>
        <end position="70"/>
    </location>
</feature>
<dbReference type="Proteomes" id="UP001607157">
    <property type="component" value="Unassembled WGS sequence"/>
</dbReference>
<protein>
    <recommendedName>
        <fullName evidence="4">DUF4239 domain-containing protein</fullName>
    </recommendedName>
</protein>
<evidence type="ECO:0000313" key="3">
    <source>
        <dbReference type="Proteomes" id="UP001607157"/>
    </source>
</evidence>
<keyword evidence="1" id="KW-1133">Transmembrane helix</keyword>
<keyword evidence="3" id="KW-1185">Reference proteome</keyword>
<feature type="transmembrane region" description="Helical" evidence="1">
    <location>
        <begin position="217"/>
        <end position="236"/>
    </location>
</feature>
<gene>
    <name evidence="2" type="ORF">ACGRVM_12575</name>
</gene>
<evidence type="ECO:0000313" key="2">
    <source>
        <dbReference type="EMBL" id="MFH0254732.1"/>
    </source>
</evidence>
<evidence type="ECO:0008006" key="4">
    <source>
        <dbReference type="Google" id="ProtNLM"/>
    </source>
</evidence>
<accession>A0ABW7I983</accession>
<sequence length="269" mass="30143">MVDELFRLMAFNRWLFLLLFLIAMIVFSELGRWIGVHRRSRINEDKDEGASLVVGSLLGLLAFVLALNLSNASSRHDRRMDATLTEVNAISTALQQASALGGPEAEAIEAALKEYLLLRYIYVRANPADEEIARLSALTDEMQGEIWERMSRIVRETPTPPATSLMNALNTAFDASTAMRMAMEYRMPAQVVYLLLAMSLLGTGAVGYQFGLTRRRGRIPVIVLSTLWAVVITQIIDIGTARIWTFRTETKVYEWSMDTLGMTYPKDGA</sequence>
<dbReference type="RefSeq" id="WP_377172165.1">
    <property type="nucleotide sequence ID" value="NZ_JBHTJC010000003.1"/>
</dbReference>